<protein>
    <submittedName>
        <fullName evidence="1">Uncharacterized protein</fullName>
    </submittedName>
</protein>
<dbReference type="Proteomes" id="UP000184191">
    <property type="component" value="Unassembled WGS sequence"/>
</dbReference>
<dbReference type="AlphaFoldDB" id="A0A1M6ZGF5"/>
<dbReference type="EMBL" id="FRBN01000010">
    <property type="protein sequence ID" value="SHL29433.1"/>
    <property type="molecule type" value="Genomic_DNA"/>
</dbReference>
<gene>
    <name evidence="1" type="ORF">SAMN05444414_1106</name>
</gene>
<proteinExistence type="predicted"/>
<organism evidence="1 2">
    <name type="scientific">Roseovarius marisflavi</name>
    <dbReference type="NCBI Taxonomy" id="1054996"/>
    <lineage>
        <taxon>Bacteria</taxon>
        <taxon>Pseudomonadati</taxon>
        <taxon>Pseudomonadota</taxon>
        <taxon>Alphaproteobacteria</taxon>
        <taxon>Rhodobacterales</taxon>
        <taxon>Roseobacteraceae</taxon>
        <taxon>Roseovarius</taxon>
    </lineage>
</organism>
<evidence type="ECO:0000313" key="2">
    <source>
        <dbReference type="Proteomes" id="UP000184191"/>
    </source>
</evidence>
<name>A0A1M6ZGF5_9RHOB</name>
<accession>A0A1M6ZGF5</accession>
<dbReference type="RefSeq" id="WP_073197830.1">
    <property type="nucleotide sequence ID" value="NZ_FRBN01000010.1"/>
</dbReference>
<sequence>MFQISGACIDIGQFGFSSRFVVTIIVLNLRSRVVRRAIYAGATCLVPGDMKPARREVGPQE</sequence>
<keyword evidence="2" id="KW-1185">Reference proteome</keyword>
<reference evidence="2" key="1">
    <citation type="submission" date="2016-11" db="EMBL/GenBank/DDBJ databases">
        <authorList>
            <person name="Varghese N."/>
            <person name="Submissions S."/>
        </authorList>
    </citation>
    <scope>NUCLEOTIDE SEQUENCE [LARGE SCALE GENOMIC DNA]</scope>
    <source>
        <strain evidence="2">DSM 29327</strain>
    </source>
</reference>
<evidence type="ECO:0000313" key="1">
    <source>
        <dbReference type="EMBL" id="SHL29433.1"/>
    </source>
</evidence>